<evidence type="ECO:0000313" key="3">
    <source>
        <dbReference type="EMBL" id="GLK88970.1"/>
    </source>
</evidence>
<dbReference type="SUPFAM" id="SSF52172">
    <property type="entry name" value="CheY-like"/>
    <property type="match status" value="1"/>
</dbReference>
<accession>A0A9W6K775</accession>
<comment type="caution">
    <text evidence="3">The sequence shown here is derived from an EMBL/GenBank/DDBJ whole genome shotgun (WGS) entry which is preliminary data.</text>
</comment>
<sequence>MCKILIASDRLAIRSYLRNVCQEFDFIICADATSLEQALVLTEVHVPDIVIFNFRGAVRKQAVVVSKIARLGKKVSVLMYSSFALTRATQAYIRAGASGFLSEESTSEELIAVLRGLMAGFSLVPLNALKQHKIKLAHRPSKSFATHVECPSIPDQVQAEAPPLTPRAPELCTQVRVPRRRLPLI</sequence>
<name>A0A9W6K775_9PSED</name>
<evidence type="ECO:0000313" key="4">
    <source>
        <dbReference type="Proteomes" id="UP001143328"/>
    </source>
</evidence>
<dbReference type="Pfam" id="PF00072">
    <property type="entry name" value="Response_reg"/>
    <property type="match status" value="1"/>
</dbReference>
<dbReference type="AlphaFoldDB" id="A0A9W6K775"/>
<dbReference type="PROSITE" id="PS50110">
    <property type="entry name" value="RESPONSE_REGULATORY"/>
    <property type="match status" value="1"/>
</dbReference>
<gene>
    <name evidence="3" type="ORF">GCM10017655_20320</name>
</gene>
<dbReference type="InterPro" id="IPR011006">
    <property type="entry name" value="CheY-like_superfamily"/>
</dbReference>
<reference evidence="3" key="2">
    <citation type="submission" date="2023-01" db="EMBL/GenBank/DDBJ databases">
        <authorList>
            <person name="Sun Q."/>
            <person name="Evtushenko L."/>
        </authorList>
    </citation>
    <scope>NUCLEOTIDE SEQUENCE</scope>
    <source>
        <strain evidence="3">VKM B-2935</strain>
    </source>
</reference>
<dbReference type="InterPro" id="IPR001789">
    <property type="entry name" value="Sig_transdc_resp-reg_receiver"/>
</dbReference>
<dbReference type="Gene3D" id="3.40.50.2300">
    <property type="match status" value="1"/>
</dbReference>
<dbReference type="RefSeq" id="WP_373877835.1">
    <property type="nucleotide sequence ID" value="NZ_BSFN01000004.1"/>
</dbReference>
<keyword evidence="4" id="KW-1185">Reference proteome</keyword>
<evidence type="ECO:0000256" key="1">
    <source>
        <dbReference type="PROSITE-ProRule" id="PRU00169"/>
    </source>
</evidence>
<proteinExistence type="predicted"/>
<comment type="caution">
    <text evidence="1">Lacks conserved residue(s) required for the propagation of feature annotation.</text>
</comment>
<dbReference type="Proteomes" id="UP001143328">
    <property type="component" value="Unassembled WGS sequence"/>
</dbReference>
<reference evidence="3" key="1">
    <citation type="journal article" date="2014" name="Int. J. Syst. Evol. Microbiol.">
        <title>Complete genome sequence of Corynebacterium casei LMG S-19264T (=DSM 44701T), isolated from a smear-ripened cheese.</title>
        <authorList>
            <consortium name="US DOE Joint Genome Institute (JGI-PGF)"/>
            <person name="Walter F."/>
            <person name="Albersmeier A."/>
            <person name="Kalinowski J."/>
            <person name="Ruckert C."/>
        </authorList>
    </citation>
    <scope>NUCLEOTIDE SEQUENCE</scope>
    <source>
        <strain evidence="3">VKM B-2935</strain>
    </source>
</reference>
<dbReference type="SMART" id="SM00448">
    <property type="entry name" value="REC"/>
    <property type="match status" value="1"/>
</dbReference>
<dbReference type="GO" id="GO:0000160">
    <property type="term" value="P:phosphorelay signal transduction system"/>
    <property type="evidence" value="ECO:0007669"/>
    <property type="project" value="InterPro"/>
</dbReference>
<protein>
    <recommendedName>
        <fullName evidence="2">Response regulatory domain-containing protein</fullName>
    </recommendedName>
</protein>
<evidence type="ECO:0000259" key="2">
    <source>
        <dbReference type="PROSITE" id="PS50110"/>
    </source>
</evidence>
<feature type="domain" description="Response regulatory" evidence="2">
    <location>
        <begin position="3"/>
        <end position="118"/>
    </location>
</feature>
<dbReference type="EMBL" id="BSFN01000004">
    <property type="protein sequence ID" value="GLK88970.1"/>
    <property type="molecule type" value="Genomic_DNA"/>
</dbReference>
<organism evidence="3 4">
    <name type="scientific">Pseudomonas turukhanskensis</name>
    <dbReference type="NCBI Taxonomy" id="1806536"/>
    <lineage>
        <taxon>Bacteria</taxon>
        <taxon>Pseudomonadati</taxon>
        <taxon>Pseudomonadota</taxon>
        <taxon>Gammaproteobacteria</taxon>
        <taxon>Pseudomonadales</taxon>
        <taxon>Pseudomonadaceae</taxon>
        <taxon>Pseudomonas</taxon>
    </lineage>
</organism>